<gene>
    <name evidence="2" type="ORF">Ga0074812_119121</name>
</gene>
<dbReference type="EMBL" id="FAOZ01000019">
    <property type="protein sequence ID" value="CUU58487.1"/>
    <property type="molecule type" value="Genomic_DNA"/>
</dbReference>
<dbReference type="Proteomes" id="UP000198802">
    <property type="component" value="Unassembled WGS sequence"/>
</dbReference>
<feature type="region of interest" description="Disordered" evidence="1">
    <location>
        <begin position="1"/>
        <end position="39"/>
    </location>
</feature>
<proteinExistence type="predicted"/>
<name>A0A0S4QS74_9ACTN</name>
<protein>
    <submittedName>
        <fullName evidence="2">Uncharacterized protein</fullName>
    </submittedName>
</protein>
<reference evidence="3" key="1">
    <citation type="submission" date="2015-11" db="EMBL/GenBank/DDBJ databases">
        <authorList>
            <person name="Varghese N."/>
        </authorList>
    </citation>
    <scope>NUCLEOTIDE SEQUENCE [LARGE SCALE GENOMIC DNA]</scope>
    <source>
        <strain evidence="3">DSM 45899</strain>
    </source>
</reference>
<dbReference type="AlphaFoldDB" id="A0A0S4QS74"/>
<evidence type="ECO:0000256" key="1">
    <source>
        <dbReference type="SAM" id="MobiDB-lite"/>
    </source>
</evidence>
<evidence type="ECO:0000313" key="2">
    <source>
        <dbReference type="EMBL" id="CUU58487.1"/>
    </source>
</evidence>
<keyword evidence="3" id="KW-1185">Reference proteome</keyword>
<sequence>MKDGRLSALTLVGAPDRTGRAGGRAADQRKEDHSYADSG</sequence>
<feature type="compositionally biased region" description="Basic and acidic residues" evidence="1">
    <location>
        <begin position="26"/>
        <end position="39"/>
    </location>
</feature>
<organism evidence="2 3">
    <name type="scientific">Parafrankia irregularis</name>
    <dbReference type="NCBI Taxonomy" id="795642"/>
    <lineage>
        <taxon>Bacteria</taxon>
        <taxon>Bacillati</taxon>
        <taxon>Actinomycetota</taxon>
        <taxon>Actinomycetes</taxon>
        <taxon>Frankiales</taxon>
        <taxon>Frankiaceae</taxon>
        <taxon>Parafrankia</taxon>
    </lineage>
</organism>
<evidence type="ECO:0000313" key="3">
    <source>
        <dbReference type="Proteomes" id="UP000198802"/>
    </source>
</evidence>
<accession>A0A0S4QS74</accession>